<dbReference type="PROSITE" id="PS50850">
    <property type="entry name" value="MFS"/>
    <property type="match status" value="1"/>
</dbReference>
<dbReference type="InterPro" id="IPR050930">
    <property type="entry name" value="MFS_Vesicular_Transporter"/>
</dbReference>
<dbReference type="GeneID" id="83174403"/>
<keyword evidence="4 7" id="KW-1133">Transmembrane helix</keyword>
<feature type="region of interest" description="Disordered" evidence="6">
    <location>
        <begin position="146"/>
        <end position="203"/>
    </location>
</feature>
<keyword evidence="5 7" id="KW-0472">Membrane</keyword>
<feature type="transmembrane region" description="Helical" evidence="7">
    <location>
        <begin position="390"/>
        <end position="412"/>
    </location>
</feature>
<keyword evidence="10" id="KW-1185">Reference proteome</keyword>
<organism evidence="9 10">
    <name type="scientific">Penicillium cinerascens</name>
    <dbReference type="NCBI Taxonomy" id="70096"/>
    <lineage>
        <taxon>Eukaryota</taxon>
        <taxon>Fungi</taxon>
        <taxon>Dikarya</taxon>
        <taxon>Ascomycota</taxon>
        <taxon>Pezizomycotina</taxon>
        <taxon>Eurotiomycetes</taxon>
        <taxon>Eurotiomycetidae</taxon>
        <taxon>Eurotiales</taxon>
        <taxon>Aspergillaceae</taxon>
        <taxon>Penicillium</taxon>
    </lineage>
</organism>
<evidence type="ECO:0000256" key="2">
    <source>
        <dbReference type="ARBA" id="ARBA00022448"/>
    </source>
</evidence>
<name>A0A9W9TCX7_9EURO</name>
<dbReference type="GO" id="GO:0022857">
    <property type="term" value="F:transmembrane transporter activity"/>
    <property type="evidence" value="ECO:0007669"/>
    <property type="project" value="InterPro"/>
</dbReference>
<reference evidence="9" key="1">
    <citation type="submission" date="2022-12" db="EMBL/GenBank/DDBJ databases">
        <authorList>
            <person name="Petersen C."/>
        </authorList>
    </citation>
    <scope>NUCLEOTIDE SEQUENCE</scope>
    <source>
        <strain evidence="9">IBT 15544</strain>
    </source>
</reference>
<dbReference type="CDD" id="cd17325">
    <property type="entry name" value="MFS_MdtG_SLC18_like"/>
    <property type="match status" value="1"/>
</dbReference>
<evidence type="ECO:0000256" key="6">
    <source>
        <dbReference type="SAM" id="MobiDB-lite"/>
    </source>
</evidence>
<evidence type="ECO:0000313" key="10">
    <source>
        <dbReference type="Proteomes" id="UP001150904"/>
    </source>
</evidence>
<dbReference type="RefSeq" id="XP_058312514.1">
    <property type="nucleotide sequence ID" value="XM_058447103.1"/>
</dbReference>
<evidence type="ECO:0000259" key="8">
    <source>
        <dbReference type="PROSITE" id="PS50850"/>
    </source>
</evidence>
<dbReference type="InterPro" id="IPR020846">
    <property type="entry name" value="MFS_dom"/>
</dbReference>
<comment type="caution">
    <text evidence="9">The sequence shown here is derived from an EMBL/GenBank/DDBJ whole genome shotgun (WGS) entry which is preliminary data.</text>
</comment>
<feature type="transmembrane region" description="Helical" evidence="7">
    <location>
        <begin position="257"/>
        <end position="277"/>
    </location>
</feature>
<feature type="transmembrane region" description="Helical" evidence="7">
    <location>
        <begin position="120"/>
        <end position="140"/>
    </location>
</feature>
<protein>
    <recommendedName>
        <fullName evidence="8">Major facilitator superfamily (MFS) profile domain-containing protein</fullName>
    </recommendedName>
</protein>
<evidence type="ECO:0000313" key="9">
    <source>
        <dbReference type="EMBL" id="KAJ5217941.1"/>
    </source>
</evidence>
<evidence type="ECO:0000256" key="7">
    <source>
        <dbReference type="SAM" id="Phobius"/>
    </source>
</evidence>
<evidence type="ECO:0000256" key="4">
    <source>
        <dbReference type="ARBA" id="ARBA00022989"/>
    </source>
</evidence>
<feature type="compositionally biased region" description="Basic and acidic residues" evidence="6">
    <location>
        <begin position="146"/>
        <end position="190"/>
    </location>
</feature>
<feature type="domain" description="Major facilitator superfamily (MFS) profile" evidence="8">
    <location>
        <begin position="1"/>
        <end position="413"/>
    </location>
</feature>
<feature type="transmembrane region" description="Helical" evidence="7">
    <location>
        <begin position="318"/>
        <end position="339"/>
    </location>
</feature>
<dbReference type="PANTHER" id="PTHR23506">
    <property type="entry name" value="GH10249P"/>
    <property type="match status" value="1"/>
</dbReference>
<feature type="transmembrane region" description="Helical" evidence="7">
    <location>
        <begin position="54"/>
        <end position="80"/>
    </location>
</feature>
<feature type="transmembrane region" description="Helical" evidence="7">
    <location>
        <begin position="220"/>
        <end position="245"/>
    </location>
</feature>
<gene>
    <name evidence="9" type="ORF">N7498_000040</name>
</gene>
<dbReference type="EMBL" id="JAPQKR010000004">
    <property type="protein sequence ID" value="KAJ5217941.1"/>
    <property type="molecule type" value="Genomic_DNA"/>
</dbReference>
<dbReference type="Pfam" id="PF07690">
    <property type="entry name" value="MFS_1"/>
    <property type="match status" value="1"/>
</dbReference>
<dbReference type="OrthoDB" id="5086884at2759"/>
<dbReference type="AlphaFoldDB" id="A0A9W9TCX7"/>
<dbReference type="Gene3D" id="1.20.1250.20">
    <property type="entry name" value="MFS general substrate transporter like domains"/>
    <property type="match status" value="2"/>
</dbReference>
<sequence length="413" mass="45141">MFSQTPSAHGFPSSLSPAICGYITDRVQKRQIPFLTGVAAVAVGTALLCESTHVAWWIIGRILQGAAAAIIWTTGMNLLVDTFANDSLGQAMGYSSMATVAGTTTGPLLGGVLYEHGGYYAPFILAFGLIGVDFFLRVVIIDPRGRKSTENEEPRGHGRDRNAEEKHNDHHPNPLQEEKRASSKAWDRLSRPSNYDEPPAEQPAARRAGKFRLLFSSPRMFVILWVYFLVSVTVTSFDSVLPLFVRDTFGWTQTAQGLIFIPLMVPNILDPVSGYLVDRWPACRRFQSSTALFAAVPVLVCMRYVTDNSMRDKVLLCALLMLLGVCIGFLEPPIMVEISSMVEDLEARNPGAFDRGGTTALAYGISNSAFAAGSITGPFLGGFIRDRCGWATMSWTLAMPLGISGVLVLLFFR</sequence>
<evidence type="ECO:0000256" key="1">
    <source>
        <dbReference type="ARBA" id="ARBA00004141"/>
    </source>
</evidence>
<keyword evidence="3 7" id="KW-0812">Transmembrane</keyword>
<keyword evidence="2" id="KW-0813">Transport</keyword>
<dbReference type="InterPro" id="IPR036259">
    <property type="entry name" value="MFS_trans_sf"/>
</dbReference>
<dbReference type="SUPFAM" id="SSF103473">
    <property type="entry name" value="MFS general substrate transporter"/>
    <property type="match status" value="1"/>
</dbReference>
<feature type="transmembrane region" description="Helical" evidence="7">
    <location>
        <begin position="92"/>
        <end position="114"/>
    </location>
</feature>
<accession>A0A9W9TCX7</accession>
<evidence type="ECO:0000256" key="5">
    <source>
        <dbReference type="ARBA" id="ARBA00023136"/>
    </source>
</evidence>
<dbReference type="InterPro" id="IPR011701">
    <property type="entry name" value="MFS"/>
</dbReference>
<evidence type="ECO:0000256" key="3">
    <source>
        <dbReference type="ARBA" id="ARBA00022692"/>
    </source>
</evidence>
<comment type="subcellular location">
    <subcellularLocation>
        <location evidence="1">Membrane</location>
        <topology evidence="1">Multi-pass membrane protein</topology>
    </subcellularLocation>
</comment>
<feature type="transmembrane region" description="Helical" evidence="7">
    <location>
        <begin position="360"/>
        <end position="384"/>
    </location>
</feature>
<reference evidence="9" key="2">
    <citation type="journal article" date="2023" name="IMA Fungus">
        <title>Comparative genomic study of the Penicillium genus elucidates a diverse pangenome and 15 lateral gene transfer events.</title>
        <authorList>
            <person name="Petersen C."/>
            <person name="Sorensen T."/>
            <person name="Nielsen M.R."/>
            <person name="Sondergaard T.E."/>
            <person name="Sorensen J.L."/>
            <person name="Fitzpatrick D.A."/>
            <person name="Frisvad J.C."/>
            <person name="Nielsen K.L."/>
        </authorList>
    </citation>
    <scope>NUCLEOTIDE SEQUENCE</scope>
    <source>
        <strain evidence="9">IBT 15544</strain>
    </source>
</reference>
<dbReference type="PANTHER" id="PTHR23506:SF23">
    <property type="entry name" value="GH10249P"/>
    <property type="match status" value="1"/>
</dbReference>
<dbReference type="GO" id="GO:0016020">
    <property type="term" value="C:membrane"/>
    <property type="evidence" value="ECO:0007669"/>
    <property type="project" value="UniProtKB-SubCell"/>
</dbReference>
<dbReference type="Proteomes" id="UP001150904">
    <property type="component" value="Unassembled WGS sequence"/>
</dbReference>
<proteinExistence type="predicted"/>
<feature type="transmembrane region" description="Helical" evidence="7">
    <location>
        <begin position="32"/>
        <end position="48"/>
    </location>
</feature>